<evidence type="ECO:0000256" key="1">
    <source>
        <dbReference type="SAM" id="Coils"/>
    </source>
</evidence>
<keyword evidence="1" id="KW-0175">Coiled coil</keyword>
<feature type="region of interest" description="Disordered" evidence="2">
    <location>
        <begin position="755"/>
        <end position="777"/>
    </location>
</feature>
<dbReference type="EMBL" id="JAGTXO010000002">
    <property type="protein sequence ID" value="KAG8469848.1"/>
    <property type="molecule type" value="Genomic_DNA"/>
</dbReference>
<feature type="coiled-coil region" evidence="1">
    <location>
        <begin position="580"/>
        <end position="655"/>
    </location>
</feature>
<evidence type="ECO:0000313" key="4">
    <source>
        <dbReference type="Proteomes" id="UP000751190"/>
    </source>
</evidence>
<accession>A0A8J5XKP7</accession>
<evidence type="ECO:0000256" key="2">
    <source>
        <dbReference type="SAM" id="MobiDB-lite"/>
    </source>
</evidence>
<evidence type="ECO:0000313" key="3">
    <source>
        <dbReference type="EMBL" id="KAG8469848.1"/>
    </source>
</evidence>
<feature type="compositionally biased region" description="Low complexity" evidence="2">
    <location>
        <begin position="72"/>
        <end position="81"/>
    </location>
</feature>
<dbReference type="GO" id="GO:0005929">
    <property type="term" value="C:cilium"/>
    <property type="evidence" value="ECO:0007669"/>
    <property type="project" value="GOC"/>
</dbReference>
<feature type="compositionally biased region" description="Basic and acidic residues" evidence="2">
    <location>
        <begin position="763"/>
        <end position="777"/>
    </location>
</feature>
<dbReference type="GO" id="GO:0035735">
    <property type="term" value="P:intraciliary transport involved in cilium assembly"/>
    <property type="evidence" value="ECO:0007669"/>
    <property type="project" value="InterPro"/>
</dbReference>
<dbReference type="AlphaFoldDB" id="A0A8J5XKP7"/>
<reference evidence="3" key="1">
    <citation type="submission" date="2021-05" db="EMBL/GenBank/DDBJ databases">
        <title>The genome of the haptophyte Pavlova lutheri (Diacronema luteri, Pavlovales) - a model for lipid biosynthesis in eukaryotic algae.</title>
        <authorList>
            <person name="Hulatt C.J."/>
            <person name="Posewitz M.C."/>
        </authorList>
    </citation>
    <scope>NUCLEOTIDE SEQUENCE</scope>
    <source>
        <strain evidence="3">NIVA-4/92</strain>
    </source>
</reference>
<feature type="compositionally biased region" description="Basic and acidic residues" evidence="2">
    <location>
        <begin position="33"/>
        <end position="51"/>
    </location>
</feature>
<feature type="region of interest" description="Disordered" evidence="2">
    <location>
        <begin position="183"/>
        <end position="265"/>
    </location>
</feature>
<feature type="compositionally biased region" description="Low complexity" evidence="2">
    <location>
        <begin position="183"/>
        <end position="193"/>
    </location>
</feature>
<dbReference type="PANTHER" id="PTHR31540:SF1">
    <property type="entry name" value="CENTROSOMAL PROTEIN OF 131 KDA"/>
    <property type="match status" value="1"/>
</dbReference>
<name>A0A8J5XKP7_DIALT</name>
<protein>
    <recommendedName>
        <fullName evidence="5">Centrosomal protein of 131 kDa</fullName>
    </recommendedName>
</protein>
<comment type="caution">
    <text evidence="3">The sequence shown here is derived from an EMBL/GenBank/DDBJ whole genome shotgun (WGS) entry which is preliminary data.</text>
</comment>
<organism evidence="3 4">
    <name type="scientific">Diacronema lutheri</name>
    <name type="common">Unicellular marine alga</name>
    <name type="synonym">Monochrysis lutheri</name>
    <dbReference type="NCBI Taxonomy" id="2081491"/>
    <lineage>
        <taxon>Eukaryota</taxon>
        <taxon>Haptista</taxon>
        <taxon>Haptophyta</taxon>
        <taxon>Pavlovophyceae</taxon>
        <taxon>Pavlovales</taxon>
        <taxon>Pavlovaceae</taxon>
        <taxon>Diacronema</taxon>
    </lineage>
</organism>
<dbReference type="PANTHER" id="PTHR31540">
    <property type="entry name" value="CENTROSOMAL PROTEIN OF 131 KDA"/>
    <property type="match status" value="1"/>
</dbReference>
<feature type="coiled-coil region" evidence="1">
    <location>
        <begin position="360"/>
        <end position="387"/>
    </location>
</feature>
<dbReference type="PROSITE" id="PS50096">
    <property type="entry name" value="IQ"/>
    <property type="match status" value="1"/>
</dbReference>
<proteinExistence type="predicted"/>
<feature type="compositionally biased region" description="Low complexity" evidence="2">
    <location>
        <begin position="217"/>
        <end position="253"/>
    </location>
</feature>
<dbReference type="InterPro" id="IPR030465">
    <property type="entry name" value="CEP131"/>
</dbReference>
<evidence type="ECO:0008006" key="5">
    <source>
        <dbReference type="Google" id="ProtNLM"/>
    </source>
</evidence>
<feature type="region of interest" description="Disordered" evidence="2">
    <location>
        <begin position="72"/>
        <end position="94"/>
    </location>
</feature>
<dbReference type="Proteomes" id="UP000751190">
    <property type="component" value="Unassembled WGS sequence"/>
</dbReference>
<dbReference type="OrthoDB" id="197735at2759"/>
<sequence>MLALPPRPVLASRSAGQALGADSEQGTWAALHDSAELRPLRRPADRSERARGAASRIQRAFRATLARARAAPAVRGAKGAALNTSSAAGSFDSPPFELQTRFARRRPVGQPVEMSHDSLALLPPASTASDAAKRAPPGAGLDELVIRSSSPALERARAYGLQPCVAASQLSPVVGAERTAAGGATGVGTSFGTPPSAMRAQLRSPSAGGTKHLGAWPASDSTRATAPPSPARAADAEPAASASPRRRAPGMQARPPPPPPLRAVHGSEEKLQSILAFLDVAETNAALVAPRACAGGERGSAAGGARARSPGADVRARAGAGARLLGAELGGTPTACEPAYGGAHGGTTASELYSGVKAKMASLKQQLADESTRAAQLELELAAARAESARRVAEAEGAAASRVEAAKGEHELAIARHLGFIDRLLADKTELARQVEALNAQSSALETKFEARLRARDEAASREVRRRAEALAVSDRAKREQWMAAKAKEIKELTIRGLEPDIQRLIEKHREEVRTLSEATRAGVAQAVADERAACARELKGASARADEAVEKAVTRERIAGSEAVERVRAEADAAARAARKSTLSELEEVRELAEAARRREAARHEAELRELRAAADAQIADARAAAAAGRQGASEALHAERAQLKRELEAEQAEWIQTQRAALAAEAARKEQQLVAAAAARRDEEVSRVIAKLSEEMARTKRELEAAAHRRADELTAAATRDAHASRQEAADASARAEQANYMYEQLRAQLDRTTAAAAENASERERLRAERGEAERAAQAEVDALARAAAEARRDAQAVRAQLEQRTAAAHAEKALLSEQLAELHAAHSGADQSHAAELAELRAQHEGELARIEQRVVGAISRKDEMIAQLTARLNDVERMLE</sequence>
<feature type="region of interest" description="Disordered" evidence="2">
    <location>
        <begin position="1"/>
        <end position="56"/>
    </location>
</feature>
<gene>
    <name evidence="3" type="ORF">KFE25_006303</name>
</gene>
<feature type="coiled-coil region" evidence="1">
    <location>
        <begin position="421"/>
        <end position="448"/>
    </location>
</feature>
<keyword evidence="4" id="KW-1185">Reference proteome</keyword>